<proteinExistence type="predicted"/>
<dbReference type="EMBL" id="MU003701">
    <property type="protein sequence ID" value="KAF2809822.1"/>
    <property type="molecule type" value="Genomic_DNA"/>
</dbReference>
<dbReference type="RefSeq" id="XP_033576786.1">
    <property type="nucleotide sequence ID" value="XM_033715551.1"/>
</dbReference>
<gene>
    <name evidence="1 3" type="ORF">BDZ99DRAFT_387995</name>
</gene>
<evidence type="ECO:0000313" key="1">
    <source>
        <dbReference type="EMBL" id="KAF2809822.1"/>
    </source>
</evidence>
<reference evidence="1 3" key="1">
    <citation type="journal article" date="2020" name="Stud. Mycol.">
        <title>101 Dothideomycetes genomes: a test case for predicting lifestyles and emergence of pathogens.</title>
        <authorList>
            <person name="Haridas S."/>
            <person name="Albert R."/>
            <person name="Binder M."/>
            <person name="Bloem J."/>
            <person name="Labutti K."/>
            <person name="Salamov A."/>
            <person name="Andreopoulos B."/>
            <person name="Baker S."/>
            <person name="Barry K."/>
            <person name="Bills G."/>
            <person name="Bluhm B."/>
            <person name="Cannon C."/>
            <person name="Castanera R."/>
            <person name="Culley D."/>
            <person name="Daum C."/>
            <person name="Ezra D."/>
            <person name="Gonzalez J."/>
            <person name="Henrissat B."/>
            <person name="Kuo A."/>
            <person name="Liang C."/>
            <person name="Lipzen A."/>
            <person name="Lutzoni F."/>
            <person name="Magnuson J."/>
            <person name="Mondo S."/>
            <person name="Nolan M."/>
            <person name="Ohm R."/>
            <person name="Pangilinan J."/>
            <person name="Park H.-J."/>
            <person name="Ramirez L."/>
            <person name="Alfaro M."/>
            <person name="Sun H."/>
            <person name="Tritt A."/>
            <person name="Yoshinaga Y."/>
            <person name="Zwiers L.-H."/>
            <person name="Turgeon B."/>
            <person name="Goodwin S."/>
            <person name="Spatafora J."/>
            <person name="Crous P."/>
            <person name="Grigoriev I."/>
        </authorList>
    </citation>
    <scope>NUCLEOTIDE SEQUENCE</scope>
    <source>
        <strain evidence="1 3">CBS 304.34</strain>
    </source>
</reference>
<evidence type="ECO:0000313" key="2">
    <source>
        <dbReference type="Proteomes" id="UP000504636"/>
    </source>
</evidence>
<dbReference type="Proteomes" id="UP000504636">
    <property type="component" value="Unplaced"/>
</dbReference>
<evidence type="ECO:0000313" key="3">
    <source>
        <dbReference type="RefSeq" id="XP_033576786.1"/>
    </source>
</evidence>
<accession>A0A6A6YLS0</accession>
<dbReference type="AlphaFoldDB" id="A0A6A6YLS0"/>
<name>A0A6A6YLS0_9PEZI</name>
<sequence length="65" mass="7038">GRDPVSLDTINLRGSTICYFILPDSLPLDTTQGFRPTCLANYNFYREGLGYGGLPCLPLPTAASN</sequence>
<reference evidence="3" key="2">
    <citation type="submission" date="2020-04" db="EMBL/GenBank/DDBJ databases">
        <authorList>
            <consortium name="NCBI Genome Project"/>
        </authorList>
    </citation>
    <scope>NUCLEOTIDE SEQUENCE</scope>
    <source>
        <strain evidence="3">CBS 304.34</strain>
    </source>
</reference>
<reference evidence="3" key="3">
    <citation type="submission" date="2025-04" db="UniProtKB">
        <authorList>
            <consortium name="RefSeq"/>
        </authorList>
    </citation>
    <scope>IDENTIFICATION</scope>
    <source>
        <strain evidence="3">CBS 304.34</strain>
    </source>
</reference>
<protein>
    <recommendedName>
        <fullName evidence="4">LSM domain-containing protein</fullName>
    </recommendedName>
</protein>
<keyword evidence="2" id="KW-1185">Reference proteome</keyword>
<feature type="non-terminal residue" evidence="1">
    <location>
        <position position="1"/>
    </location>
</feature>
<organism evidence="1">
    <name type="scientific">Mytilinidion resinicola</name>
    <dbReference type="NCBI Taxonomy" id="574789"/>
    <lineage>
        <taxon>Eukaryota</taxon>
        <taxon>Fungi</taxon>
        <taxon>Dikarya</taxon>
        <taxon>Ascomycota</taxon>
        <taxon>Pezizomycotina</taxon>
        <taxon>Dothideomycetes</taxon>
        <taxon>Pleosporomycetidae</taxon>
        <taxon>Mytilinidiales</taxon>
        <taxon>Mytilinidiaceae</taxon>
        <taxon>Mytilinidion</taxon>
    </lineage>
</organism>
<dbReference type="OrthoDB" id="9626941at2759"/>
<dbReference type="GeneID" id="54456444"/>
<dbReference type="Gene3D" id="2.30.30.100">
    <property type="match status" value="1"/>
</dbReference>
<evidence type="ECO:0008006" key="4">
    <source>
        <dbReference type="Google" id="ProtNLM"/>
    </source>
</evidence>